<dbReference type="GO" id="GO:0045214">
    <property type="term" value="P:sarcomere organization"/>
    <property type="evidence" value="ECO:0007669"/>
    <property type="project" value="TreeGrafter"/>
</dbReference>
<feature type="domain" description="Fibronectin type-III" evidence="7">
    <location>
        <begin position="205"/>
        <end position="301"/>
    </location>
</feature>
<dbReference type="CDD" id="cd00096">
    <property type="entry name" value="Ig"/>
    <property type="match status" value="1"/>
</dbReference>
<evidence type="ECO:0000256" key="3">
    <source>
        <dbReference type="ARBA" id="ARBA00022490"/>
    </source>
</evidence>
<dbReference type="PROSITE" id="PS50853">
    <property type="entry name" value="FN3"/>
    <property type="match status" value="3"/>
</dbReference>
<evidence type="ECO:0000259" key="7">
    <source>
        <dbReference type="PROSITE" id="PS50853"/>
    </source>
</evidence>
<dbReference type="Proteomes" id="UP001356427">
    <property type="component" value="Unassembled WGS sequence"/>
</dbReference>
<dbReference type="GO" id="GO:0048738">
    <property type="term" value="P:cardiac muscle tissue development"/>
    <property type="evidence" value="ECO:0007669"/>
    <property type="project" value="TreeGrafter"/>
</dbReference>
<reference evidence="8 9" key="1">
    <citation type="submission" date="2021-04" db="EMBL/GenBank/DDBJ databases">
        <authorList>
            <person name="De Guttry C."/>
            <person name="Zahm M."/>
            <person name="Klopp C."/>
            <person name="Cabau C."/>
            <person name="Louis A."/>
            <person name="Berthelot C."/>
            <person name="Parey E."/>
            <person name="Roest Crollius H."/>
            <person name="Montfort J."/>
            <person name="Robinson-Rechavi M."/>
            <person name="Bucao C."/>
            <person name="Bouchez O."/>
            <person name="Gislard M."/>
            <person name="Lluch J."/>
            <person name="Milhes M."/>
            <person name="Lampietro C."/>
            <person name="Lopez Roques C."/>
            <person name="Donnadieu C."/>
            <person name="Braasch I."/>
            <person name="Desvignes T."/>
            <person name="Postlethwait J."/>
            <person name="Bobe J."/>
            <person name="Wedekind C."/>
            <person name="Guiguen Y."/>
        </authorList>
    </citation>
    <scope>NUCLEOTIDE SEQUENCE [LARGE SCALE GENOMIC DNA]</scope>
    <source>
        <strain evidence="8">Cs_M1</strain>
        <tissue evidence="8">Blood</tissue>
    </source>
</reference>
<dbReference type="FunFam" id="2.60.40.10:FF:000002">
    <property type="entry name" value="Titin a"/>
    <property type="match status" value="1"/>
</dbReference>
<comment type="similarity">
    <text evidence="2">Belongs to the protein kinase superfamily. CAMK Ser/Thr protein kinase family.</text>
</comment>
<gene>
    <name evidence="8" type="ORF">J4Q44_G00197870</name>
</gene>
<evidence type="ECO:0000313" key="8">
    <source>
        <dbReference type="EMBL" id="KAK6309906.1"/>
    </source>
</evidence>
<dbReference type="PRINTS" id="PR00014">
    <property type="entry name" value="FNTYPEIII"/>
</dbReference>
<accession>A0AAN8QSZ5</accession>
<evidence type="ECO:0000256" key="5">
    <source>
        <dbReference type="ARBA" id="ARBA00023319"/>
    </source>
</evidence>
<dbReference type="InterPro" id="IPR013098">
    <property type="entry name" value="Ig_I-set"/>
</dbReference>
<dbReference type="GO" id="GO:0008307">
    <property type="term" value="F:structural constituent of muscle"/>
    <property type="evidence" value="ECO:0007669"/>
    <property type="project" value="TreeGrafter"/>
</dbReference>
<dbReference type="AlphaFoldDB" id="A0AAN8QSZ5"/>
<evidence type="ECO:0000313" key="9">
    <source>
        <dbReference type="Proteomes" id="UP001356427"/>
    </source>
</evidence>
<comment type="caution">
    <text evidence="8">The sequence shown here is derived from an EMBL/GenBank/DDBJ whole genome shotgun (WGS) entry which is preliminary data.</text>
</comment>
<evidence type="ECO:0000256" key="1">
    <source>
        <dbReference type="ARBA" id="ARBA00004496"/>
    </source>
</evidence>
<dbReference type="InterPro" id="IPR036179">
    <property type="entry name" value="Ig-like_dom_sf"/>
</dbReference>
<sequence>MDPIEPPSAPQFPMVTDTTRTSVSLAWSPPEEEGGSVITGYLIEMQKVDQVEWTMCNTTPIKICEYTLTHMPQGAEYKFRVMACNAGGPGEPVEIPGIVKVTEMLDYPDYELDPKYEEGYVVRQGGVIRLSVPIKGKPVPICKWTKEGRDISHRAMIATSDDITELVIKEAHRDDTGTYDLVLENKCGRKAVYINVKVIGRPDAPEGPLEFDDIQARSVRVSWRPPSEDGGSDILGYIVERREVSKVAWYTVDSRVVDTALVVKGLKENVEYHFKITAENKFGVSRSLKSDECVTPKTPLSPPEPPINPPEVMDVTKSTVALSWGRPKDDGGARITGYYVERREVSTENQPGEIDIISVAKDCITIHWLRPECDGGKEILGYWIEFRQAGESAWKKCNKERSKDRQFTMGGLMEATEYEFRILAENETGMSRPRRTAMGIKTKLSLGEAPSLKEDMADVITKLGESGTLTCQIIGRPLPEIRWYRYGKELIQSRKYKMSSDGRNHSLTVATDEQEDEGMYTCRASQ</sequence>
<evidence type="ECO:0000256" key="2">
    <source>
        <dbReference type="ARBA" id="ARBA00006692"/>
    </source>
</evidence>
<dbReference type="PANTHER" id="PTHR14340">
    <property type="entry name" value="MICROFIBRIL-ASSOCIATED GLYCOPROTEIN 3"/>
    <property type="match status" value="1"/>
</dbReference>
<dbReference type="InterPro" id="IPR036116">
    <property type="entry name" value="FN3_sf"/>
</dbReference>
<dbReference type="EMBL" id="JAGTTL010000017">
    <property type="protein sequence ID" value="KAK6309906.1"/>
    <property type="molecule type" value="Genomic_DNA"/>
</dbReference>
<dbReference type="FunFam" id="2.60.40.10:FF:000003">
    <property type="entry name" value="Titin isoform E"/>
    <property type="match status" value="1"/>
</dbReference>
<dbReference type="InterPro" id="IPR003599">
    <property type="entry name" value="Ig_sub"/>
</dbReference>
<dbReference type="InterPro" id="IPR003961">
    <property type="entry name" value="FN3_dom"/>
</dbReference>
<keyword evidence="3" id="KW-0963">Cytoplasm</keyword>
<dbReference type="PANTHER" id="PTHR14340:SF13">
    <property type="entry name" value="TITIN"/>
    <property type="match status" value="1"/>
</dbReference>
<dbReference type="InterPro" id="IPR013783">
    <property type="entry name" value="Ig-like_fold"/>
</dbReference>
<dbReference type="PROSITE" id="PS50835">
    <property type="entry name" value="IG_LIKE"/>
    <property type="match status" value="1"/>
</dbReference>
<dbReference type="SUPFAM" id="SSF49265">
    <property type="entry name" value="Fibronectin type III"/>
    <property type="match status" value="3"/>
</dbReference>
<dbReference type="FunFam" id="2.60.40.10:FF:000147">
    <property type="entry name" value="Myosin light chain kinase"/>
    <property type="match status" value="1"/>
</dbReference>
<dbReference type="SMART" id="SM00408">
    <property type="entry name" value="IGc2"/>
    <property type="match status" value="2"/>
</dbReference>
<dbReference type="CDD" id="cd00063">
    <property type="entry name" value="FN3"/>
    <property type="match status" value="3"/>
</dbReference>
<keyword evidence="9" id="KW-1185">Reference proteome</keyword>
<dbReference type="SMART" id="SM00409">
    <property type="entry name" value="IG"/>
    <property type="match status" value="2"/>
</dbReference>
<protein>
    <recommendedName>
        <fullName evidence="10">Titin</fullName>
    </recommendedName>
</protein>
<comment type="subcellular location">
    <subcellularLocation>
        <location evidence="1">Cytoplasm</location>
    </subcellularLocation>
</comment>
<evidence type="ECO:0008006" key="10">
    <source>
        <dbReference type="Google" id="ProtNLM"/>
    </source>
</evidence>
<dbReference type="Gene3D" id="2.60.40.10">
    <property type="entry name" value="Immunoglobulins"/>
    <property type="match status" value="6"/>
</dbReference>
<dbReference type="CDD" id="cd05748">
    <property type="entry name" value="Ig_Titin_like"/>
    <property type="match status" value="1"/>
</dbReference>
<dbReference type="FunFam" id="2.60.40.10:FF:000135">
    <property type="entry name" value="Titin a"/>
    <property type="match status" value="1"/>
</dbReference>
<dbReference type="FunFam" id="2.60.40.10:FF:000983">
    <property type="entry name" value="titin isoform X1"/>
    <property type="match status" value="1"/>
</dbReference>
<dbReference type="SMART" id="SM00060">
    <property type="entry name" value="FN3"/>
    <property type="match status" value="3"/>
</dbReference>
<evidence type="ECO:0000259" key="6">
    <source>
        <dbReference type="PROSITE" id="PS50835"/>
    </source>
</evidence>
<keyword evidence="4" id="KW-0677">Repeat</keyword>
<dbReference type="SUPFAM" id="SSF48726">
    <property type="entry name" value="Immunoglobulin"/>
    <property type="match status" value="2"/>
</dbReference>
<keyword evidence="5" id="KW-0393">Immunoglobulin domain</keyword>
<dbReference type="Pfam" id="PF00041">
    <property type="entry name" value="fn3"/>
    <property type="match status" value="3"/>
</dbReference>
<dbReference type="InterPro" id="IPR003598">
    <property type="entry name" value="Ig_sub2"/>
</dbReference>
<name>A0AAN8QSZ5_9TELE</name>
<dbReference type="InterPro" id="IPR007110">
    <property type="entry name" value="Ig-like_dom"/>
</dbReference>
<dbReference type="Pfam" id="PF07679">
    <property type="entry name" value="I-set"/>
    <property type="match status" value="2"/>
</dbReference>
<dbReference type="GO" id="GO:0031430">
    <property type="term" value="C:M band"/>
    <property type="evidence" value="ECO:0007669"/>
    <property type="project" value="TreeGrafter"/>
</dbReference>
<feature type="domain" description="Fibronectin type-III" evidence="7">
    <location>
        <begin position="6"/>
        <end position="105"/>
    </location>
</feature>
<feature type="domain" description="Ig-like" evidence="6">
    <location>
        <begin position="450"/>
        <end position="526"/>
    </location>
</feature>
<organism evidence="8 9">
    <name type="scientific">Coregonus suidteri</name>
    <dbReference type="NCBI Taxonomy" id="861788"/>
    <lineage>
        <taxon>Eukaryota</taxon>
        <taxon>Metazoa</taxon>
        <taxon>Chordata</taxon>
        <taxon>Craniata</taxon>
        <taxon>Vertebrata</taxon>
        <taxon>Euteleostomi</taxon>
        <taxon>Actinopterygii</taxon>
        <taxon>Neopterygii</taxon>
        <taxon>Teleostei</taxon>
        <taxon>Protacanthopterygii</taxon>
        <taxon>Salmoniformes</taxon>
        <taxon>Salmonidae</taxon>
        <taxon>Coregoninae</taxon>
        <taxon>Coregonus</taxon>
    </lineage>
</organism>
<feature type="domain" description="Fibronectin type-III" evidence="7">
    <location>
        <begin position="350"/>
        <end position="445"/>
    </location>
</feature>
<evidence type="ECO:0000256" key="4">
    <source>
        <dbReference type="ARBA" id="ARBA00022737"/>
    </source>
</evidence>
<proteinExistence type="inferred from homology"/>